<dbReference type="Gene3D" id="2.60.40.10">
    <property type="entry name" value="Immunoglobulins"/>
    <property type="match status" value="1"/>
</dbReference>
<reference evidence="3" key="2">
    <citation type="journal article" date="2018" name="Environ. Sci. Technol.">
        <title>The Toxicogenome of Hyalella azteca: A Model for Sediment Ecotoxicology and Evolutionary Toxicology.</title>
        <authorList>
            <person name="Poynton H.C."/>
            <person name="Hasenbein S."/>
            <person name="Benoit J.B."/>
            <person name="Sepulveda M.S."/>
            <person name="Poelchau M.F."/>
            <person name="Hughes D.S.T."/>
            <person name="Murali S.C."/>
            <person name="Chen S."/>
            <person name="Glastad K.M."/>
            <person name="Goodisman M.A.D."/>
            <person name="Werren J.H."/>
            <person name="Vineis J.H."/>
            <person name="Bowen J.L."/>
            <person name="Friedrich M."/>
            <person name="Jones J."/>
            <person name="Robertson H.M."/>
            <person name="Feyereisen R."/>
            <person name="Mechler-Hickson A."/>
            <person name="Mathers N."/>
            <person name="Lee C.E."/>
            <person name="Colbourne J.K."/>
            <person name="Biales A."/>
            <person name="Johnston J.S."/>
            <person name="Wellborn G.A."/>
            <person name="Rosendale A.J."/>
            <person name="Cridge A.G."/>
            <person name="Munoz-Torres M.C."/>
            <person name="Bain P.A."/>
            <person name="Manny A.R."/>
            <person name="Major K.M."/>
            <person name="Lambert F.N."/>
            <person name="Vulpe C.D."/>
            <person name="Tuck P."/>
            <person name="Blalock B.J."/>
            <person name="Lin Y.Y."/>
            <person name="Smith M.E."/>
            <person name="Ochoa-Acuna H."/>
            <person name="Chen M.M."/>
            <person name="Childers C.P."/>
            <person name="Qu J."/>
            <person name="Dugan S."/>
            <person name="Lee S.L."/>
            <person name="Chao H."/>
            <person name="Dinh H."/>
            <person name="Han Y."/>
            <person name="Doddapaneni H."/>
            <person name="Worley K.C."/>
            <person name="Muzny D.M."/>
            <person name="Gibbs R.A."/>
            <person name="Richards S."/>
        </authorList>
    </citation>
    <scope>NUCLEOTIDE SEQUENCE</scope>
    <source>
        <strain evidence="3">HAZT.00-mixed</strain>
        <tissue evidence="3">Whole organism</tissue>
    </source>
</reference>
<dbReference type="InterPro" id="IPR013098">
    <property type="entry name" value="Ig_I-set"/>
</dbReference>
<dbReference type="AlphaFoldDB" id="A0A6A0HAL0"/>
<dbReference type="InterPro" id="IPR013783">
    <property type="entry name" value="Ig-like_fold"/>
</dbReference>
<reference evidence="3" key="3">
    <citation type="submission" date="2019-06" db="EMBL/GenBank/DDBJ databases">
        <authorList>
            <person name="Poynton C."/>
            <person name="Hasenbein S."/>
            <person name="Benoit J.B."/>
            <person name="Sepulveda M.S."/>
            <person name="Poelchau M.F."/>
            <person name="Murali S.C."/>
            <person name="Chen S."/>
            <person name="Glastad K.M."/>
            <person name="Werren J.H."/>
            <person name="Vineis J.H."/>
            <person name="Bowen J.L."/>
            <person name="Friedrich M."/>
            <person name="Jones J."/>
            <person name="Robertson H.M."/>
            <person name="Feyereisen R."/>
            <person name="Mechler-Hickson A."/>
            <person name="Mathers N."/>
            <person name="Lee C.E."/>
            <person name="Colbourne J.K."/>
            <person name="Biales A."/>
            <person name="Johnston J.S."/>
            <person name="Wellborn G.A."/>
            <person name="Rosendale A.J."/>
            <person name="Cridge A.G."/>
            <person name="Munoz-Torres M.C."/>
            <person name="Bain P.A."/>
            <person name="Manny A.R."/>
            <person name="Major K.M."/>
            <person name="Lambert F.N."/>
            <person name="Vulpe C.D."/>
            <person name="Tuck P."/>
            <person name="Blalock B.J."/>
            <person name="Lin Y.-Y."/>
            <person name="Smith M.E."/>
            <person name="Ochoa-Acuna H."/>
            <person name="Chen M.-J.M."/>
            <person name="Childers C.P."/>
            <person name="Qu J."/>
            <person name="Dugan S."/>
            <person name="Lee S.L."/>
            <person name="Chao H."/>
            <person name="Dinh H."/>
            <person name="Han Y."/>
            <person name="Doddapaneni H."/>
            <person name="Worley K.C."/>
            <person name="Muzny D.M."/>
            <person name="Gibbs R.A."/>
            <person name="Richards S."/>
        </authorList>
    </citation>
    <scope>NUCLEOTIDE SEQUENCE</scope>
    <source>
        <strain evidence="3">HAZT.00-mixed</strain>
        <tissue evidence="3">Whole organism</tissue>
    </source>
</reference>
<dbReference type="Pfam" id="PF07679">
    <property type="entry name" value="I-set"/>
    <property type="match status" value="1"/>
</dbReference>
<dbReference type="SUPFAM" id="SSF48726">
    <property type="entry name" value="Immunoglobulin"/>
    <property type="match status" value="1"/>
</dbReference>
<dbReference type="EMBL" id="JQDR03002988">
    <property type="protein sequence ID" value="KAA0202808.1"/>
    <property type="molecule type" value="Genomic_DNA"/>
</dbReference>
<name>A0A6A0HAL0_HYAAZ</name>
<evidence type="ECO:0000259" key="2">
    <source>
        <dbReference type="PROSITE" id="PS50835"/>
    </source>
</evidence>
<feature type="domain" description="Ig-like" evidence="2">
    <location>
        <begin position="56"/>
        <end position="101"/>
    </location>
</feature>
<dbReference type="InterPro" id="IPR007110">
    <property type="entry name" value="Ig-like_dom"/>
</dbReference>
<accession>A0A6A0HAL0</accession>
<evidence type="ECO:0000256" key="1">
    <source>
        <dbReference type="SAM" id="MobiDB-lite"/>
    </source>
</evidence>
<evidence type="ECO:0000313" key="3">
    <source>
        <dbReference type="EMBL" id="KAA0202808.1"/>
    </source>
</evidence>
<gene>
    <name evidence="3" type="ORF">HAZT_HAZT010653</name>
</gene>
<comment type="caution">
    <text evidence="3">The sequence shown here is derived from an EMBL/GenBank/DDBJ whole genome shotgun (WGS) entry which is preliminary data.</text>
</comment>
<sequence length="101" mass="11024">MLPCTHPRPADRQERRKTPRVGGPRAVRPGDGRARVSVPRDVAHAHAMVVLSASAPVLLHRFIAHTLQPGPAVSLNCKARATPTPHITWTLDGFPLPQSHR</sequence>
<proteinExistence type="predicted"/>
<protein>
    <recommendedName>
        <fullName evidence="2">Ig-like domain-containing protein</fullName>
    </recommendedName>
</protein>
<dbReference type="InterPro" id="IPR036179">
    <property type="entry name" value="Ig-like_dom_sf"/>
</dbReference>
<organism evidence="3">
    <name type="scientific">Hyalella azteca</name>
    <name type="common">Amphipod</name>
    <dbReference type="NCBI Taxonomy" id="294128"/>
    <lineage>
        <taxon>Eukaryota</taxon>
        <taxon>Metazoa</taxon>
        <taxon>Ecdysozoa</taxon>
        <taxon>Arthropoda</taxon>
        <taxon>Crustacea</taxon>
        <taxon>Multicrustacea</taxon>
        <taxon>Malacostraca</taxon>
        <taxon>Eumalacostraca</taxon>
        <taxon>Peracarida</taxon>
        <taxon>Amphipoda</taxon>
        <taxon>Senticaudata</taxon>
        <taxon>Talitrida</taxon>
        <taxon>Talitroidea</taxon>
        <taxon>Hyalellidae</taxon>
        <taxon>Hyalella</taxon>
    </lineage>
</organism>
<feature type="region of interest" description="Disordered" evidence="1">
    <location>
        <begin position="1"/>
        <end position="34"/>
    </location>
</feature>
<reference evidence="3" key="1">
    <citation type="submission" date="2014-08" db="EMBL/GenBank/DDBJ databases">
        <authorList>
            <person name="Murali S."/>
            <person name="Richards S."/>
            <person name="Bandaranaike D."/>
            <person name="Bellair M."/>
            <person name="Blankenburg K."/>
            <person name="Chao H."/>
            <person name="Dinh H."/>
            <person name="Doddapaneni H."/>
            <person name="Dugan-Rocha S."/>
            <person name="Elkadiri S."/>
            <person name="Gnanaolivu R."/>
            <person name="Hughes D."/>
            <person name="Lee S."/>
            <person name="Li M."/>
            <person name="Ming W."/>
            <person name="Munidasa M."/>
            <person name="Muniz J."/>
            <person name="Nguyen L."/>
            <person name="Osuji N."/>
            <person name="Pu L.-L."/>
            <person name="Puazo M."/>
            <person name="Skinner E."/>
            <person name="Qu C."/>
            <person name="Quiroz J."/>
            <person name="Raj R."/>
            <person name="Weissenberger G."/>
            <person name="Xin Y."/>
            <person name="Zou X."/>
            <person name="Han Y."/>
            <person name="Worley K."/>
            <person name="Muzny D."/>
            <person name="Gibbs R."/>
        </authorList>
    </citation>
    <scope>NUCLEOTIDE SEQUENCE</scope>
    <source>
        <strain evidence="3">HAZT.00-mixed</strain>
        <tissue evidence="3">Whole organism</tissue>
    </source>
</reference>
<dbReference type="Proteomes" id="UP000711488">
    <property type="component" value="Unassembled WGS sequence"/>
</dbReference>
<dbReference type="PROSITE" id="PS50835">
    <property type="entry name" value="IG_LIKE"/>
    <property type="match status" value="1"/>
</dbReference>